<dbReference type="EMBL" id="ML769405">
    <property type="protein sequence ID" value="KAE9406046.1"/>
    <property type="molecule type" value="Genomic_DNA"/>
</dbReference>
<reference evidence="1" key="1">
    <citation type="journal article" date="2019" name="Environ. Microbiol.">
        <title>Fungal ecological strategies reflected in gene transcription - a case study of two litter decomposers.</title>
        <authorList>
            <person name="Barbi F."/>
            <person name="Kohler A."/>
            <person name="Barry K."/>
            <person name="Baskaran P."/>
            <person name="Daum C."/>
            <person name="Fauchery L."/>
            <person name="Ihrmark K."/>
            <person name="Kuo A."/>
            <person name="LaButti K."/>
            <person name="Lipzen A."/>
            <person name="Morin E."/>
            <person name="Grigoriev I.V."/>
            <person name="Henrissat B."/>
            <person name="Lindahl B."/>
            <person name="Martin F."/>
        </authorList>
    </citation>
    <scope>NUCLEOTIDE SEQUENCE</scope>
    <source>
        <strain evidence="1">JB14</strain>
    </source>
</reference>
<sequence length="150" mass="15936">MSASCYGVAASDYAWAYNSLSQDPCLVATSLGEACNAAYTIGTIGPGLSYIGPESSVGATACVCSSVLYMMLSACGGCQGSTVFTLWSEYNLNCETIYPMVFPEPIPIEIRVPHWAYANVSGPLGGFNPVDAEEIGGAYMYRRSLWPARI</sequence>
<gene>
    <name evidence="1" type="ORF">BT96DRAFT_295880</name>
</gene>
<dbReference type="Proteomes" id="UP000799118">
    <property type="component" value="Unassembled WGS sequence"/>
</dbReference>
<organism evidence="1 2">
    <name type="scientific">Gymnopus androsaceus JB14</name>
    <dbReference type="NCBI Taxonomy" id="1447944"/>
    <lineage>
        <taxon>Eukaryota</taxon>
        <taxon>Fungi</taxon>
        <taxon>Dikarya</taxon>
        <taxon>Basidiomycota</taxon>
        <taxon>Agaricomycotina</taxon>
        <taxon>Agaricomycetes</taxon>
        <taxon>Agaricomycetidae</taxon>
        <taxon>Agaricales</taxon>
        <taxon>Marasmiineae</taxon>
        <taxon>Omphalotaceae</taxon>
        <taxon>Gymnopus</taxon>
    </lineage>
</organism>
<evidence type="ECO:0000313" key="2">
    <source>
        <dbReference type="Proteomes" id="UP000799118"/>
    </source>
</evidence>
<name>A0A6A4I650_9AGAR</name>
<keyword evidence="2" id="KW-1185">Reference proteome</keyword>
<evidence type="ECO:0000313" key="1">
    <source>
        <dbReference type="EMBL" id="KAE9406046.1"/>
    </source>
</evidence>
<dbReference type="OrthoDB" id="2526171at2759"/>
<protein>
    <submittedName>
        <fullName evidence="1">Uncharacterized protein</fullName>
    </submittedName>
</protein>
<proteinExistence type="predicted"/>
<dbReference type="AlphaFoldDB" id="A0A6A4I650"/>
<accession>A0A6A4I650</accession>